<evidence type="ECO:0000256" key="10">
    <source>
        <dbReference type="ARBA" id="ARBA00023004"/>
    </source>
</evidence>
<dbReference type="PIRSF" id="PIRSF000267">
    <property type="entry name" value="Cyt_oxidse_sub2"/>
    <property type="match status" value="1"/>
</dbReference>
<evidence type="ECO:0000256" key="1">
    <source>
        <dbReference type="ARBA" id="ARBA00004651"/>
    </source>
</evidence>
<evidence type="ECO:0000256" key="3">
    <source>
        <dbReference type="ARBA" id="ARBA00022448"/>
    </source>
</evidence>
<keyword evidence="11 12" id="KW-0472">Membrane</keyword>
<dbReference type="PANTHER" id="PTHR43141">
    <property type="entry name" value="CYTOCHROME BD2 SUBUNIT II"/>
    <property type="match status" value="1"/>
</dbReference>
<keyword evidence="10" id="KW-0408">Iron</keyword>
<dbReference type="InterPro" id="IPR003317">
    <property type="entry name" value="Cyt-d_oxidase_su2"/>
</dbReference>
<evidence type="ECO:0000256" key="5">
    <source>
        <dbReference type="ARBA" id="ARBA00022617"/>
    </source>
</evidence>
<gene>
    <name evidence="13" type="ordered locus">Theco_2891</name>
</gene>
<feature type="transmembrane region" description="Helical" evidence="12">
    <location>
        <begin position="200"/>
        <end position="221"/>
    </location>
</feature>
<dbReference type="PANTHER" id="PTHR43141:SF5">
    <property type="entry name" value="CYTOCHROME BD-I UBIQUINOL OXIDASE SUBUNIT 2"/>
    <property type="match status" value="1"/>
</dbReference>
<keyword evidence="14" id="KW-1185">Reference proteome</keyword>
<dbReference type="NCBIfam" id="TIGR00203">
    <property type="entry name" value="cydB"/>
    <property type="match status" value="1"/>
</dbReference>
<protein>
    <submittedName>
        <fullName evidence="13">Cytochrome d oxidase cyd, subunit II</fullName>
    </submittedName>
</protein>
<keyword evidence="5" id="KW-0349">Heme</keyword>
<sequence>MSLHDLWFGLIAVLFAGFFFLEGFDFGVGMSTRWLAKGNMERRVLINTIGPFWDANEVWLITAAGAMFAAFPHWYSTMFSGYYVPLTLILLALIGRACAFEFRGKSESERWRRGWDMAIFAGSLAPPFLFGMLFASLAKGVPIGDNMNMRAAFGDWVNGFTLWSGLTVTGLCLLHGLAFLTLRTTGELRERARKKALKTLPWVALMLAVLAGWALAATDLFEGRMPLWAMSGTVGLIAAGLAGYFLYRKKEGWAFAMTGLMVLVPVATLFTSLFPRVMISSFGSAYDLTVSNASSSPYTLKAMTIVAAVLLPFVLGYQAWSYYVFRKRVSARDHLEY</sequence>
<keyword evidence="9 12" id="KW-1133">Transmembrane helix</keyword>
<feature type="transmembrane region" description="Helical" evidence="12">
    <location>
        <begin position="114"/>
        <end position="136"/>
    </location>
</feature>
<dbReference type="KEGG" id="tco:Theco_2891"/>
<keyword evidence="6 12" id="KW-0812">Transmembrane</keyword>
<feature type="transmembrane region" description="Helical" evidence="12">
    <location>
        <begin position="156"/>
        <end position="180"/>
    </location>
</feature>
<evidence type="ECO:0000256" key="4">
    <source>
        <dbReference type="ARBA" id="ARBA00022475"/>
    </source>
</evidence>
<name>L0EIJ7_THECK</name>
<dbReference type="GO" id="GO:0019646">
    <property type="term" value="P:aerobic electron transport chain"/>
    <property type="evidence" value="ECO:0007669"/>
    <property type="project" value="TreeGrafter"/>
</dbReference>
<feature type="transmembrane region" description="Helical" evidence="12">
    <location>
        <begin position="6"/>
        <end position="36"/>
    </location>
</feature>
<accession>L0EIJ7</accession>
<feature type="transmembrane region" description="Helical" evidence="12">
    <location>
        <begin position="302"/>
        <end position="325"/>
    </location>
</feature>
<evidence type="ECO:0000256" key="2">
    <source>
        <dbReference type="ARBA" id="ARBA00007543"/>
    </source>
</evidence>
<evidence type="ECO:0000256" key="11">
    <source>
        <dbReference type="ARBA" id="ARBA00023136"/>
    </source>
</evidence>
<dbReference type="GO" id="GO:0070069">
    <property type="term" value="C:cytochrome complex"/>
    <property type="evidence" value="ECO:0007669"/>
    <property type="project" value="TreeGrafter"/>
</dbReference>
<comment type="similarity">
    <text evidence="2">Belongs to the cytochrome ubiquinol oxidase subunit 2 family.</text>
</comment>
<dbReference type="Proteomes" id="UP000010795">
    <property type="component" value="Chromosome"/>
</dbReference>
<dbReference type="HOGENOM" id="CLU_049294_0_1_9"/>
<dbReference type="STRING" id="717605.Theco_2891"/>
<dbReference type="GO" id="GO:0046872">
    <property type="term" value="F:metal ion binding"/>
    <property type="evidence" value="ECO:0007669"/>
    <property type="project" value="UniProtKB-KW"/>
</dbReference>
<keyword evidence="4" id="KW-1003">Cell membrane</keyword>
<evidence type="ECO:0000256" key="9">
    <source>
        <dbReference type="ARBA" id="ARBA00022989"/>
    </source>
</evidence>
<evidence type="ECO:0000256" key="12">
    <source>
        <dbReference type="SAM" id="Phobius"/>
    </source>
</evidence>
<dbReference type="GO" id="GO:0005886">
    <property type="term" value="C:plasma membrane"/>
    <property type="evidence" value="ECO:0007669"/>
    <property type="project" value="UniProtKB-SubCell"/>
</dbReference>
<dbReference type="RefSeq" id="WP_015255714.1">
    <property type="nucleotide sequence ID" value="NC_019897.1"/>
</dbReference>
<feature type="transmembrane region" description="Helical" evidence="12">
    <location>
        <begin position="57"/>
        <end position="76"/>
    </location>
</feature>
<feature type="transmembrane region" description="Helical" evidence="12">
    <location>
        <begin position="227"/>
        <end position="247"/>
    </location>
</feature>
<keyword evidence="8" id="KW-0249">Electron transport</keyword>
<keyword evidence="7" id="KW-0479">Metal-binding</keyword>
<evidence type="ECO:0000313" key="13">
    <source>
        <dbReference type="EMBL" id="AGA58975.1"/>
    </source>
</evidence>
<keyword evidence="3" id="KW-0813">Transport</keyword>
<dbReference type="AlphaFoldDB" id="L0EIJ7"/>
<evidence type="ECO:0000256" key="6">
    <source>
        <dbReference type="ARBA" id="ARBA00022692"/>
    </source>
</evidence>
<organism evidence="13 14">
    <name type="scientific">Thermobacillus composti (strain DSM 18247 / JCM 13945 / KWC4)</name>
    <dbReference type="NCBI Taxonomy" id="717605"/>
    <lineage>
        <taxon>Bacteria</taxon>
        <taxon>Bacillati</taxon>
        <taxon>Bacillota</taxon>
        <taxon>Bacilli</taxon>
        <taxon>Bacillales</taxon>
        <taxon>Paenibacillaceae</taxon>
        <taxon>Thermobacillus</taxon>
    </lineage>
</organism>
<evidence type="ECO:0000313" key="14">
    <source>
        <dbReference type="Proteomes" id="UP000010795"/>
    </source>
</evidence>
<feature type="transmembrane region" description="Helical" evidence="12">
    <location>
        <begin position="254"/>
        <end position="274"/>
    </location>
</feature>
<dbReference type="Pfam" id="PF02322">
    <property type="entry name" value="Cyt_bd_oxida_II"/>
    <property type="match status" value="1"/>
</dbReference>
<feature type="transmembrane region" description="Helical" evidence="12">
    <location>
        <begin position="82"/>
        <end position="102"/>
    </location>
</feature>
<dbReference type="GO" id="GO:0016682">
    <property type="term" value="F:oxidoreductase activity, acting on diphenols and related substances as donors, oxygen as acceptor"/>
    <property type="evidence" value="ECO:0007669"/>
    <property type="project" value="TreeGrafter"/>
</dbReference>
<dbReference type="EMBL" id="CP003255">
    <property type="protein sequence ID" value="AGA58975.1"/>
    <property type="molecule type" value="Genomic_DNA"/>
</dbReference>
<reference evidence="14" key="1">
    <citation type="submission" date="2012-01" db="EMBL/GenBank/DDBJ databases">
        <title>Complete sequence of chromosome of Thermobacillus composti KWC4.</title>
        <authorList>
            <person name="Lucas S."/>
            <person name="Han J."/>
            <person name="Lapidus A."/>
            <person name="Cheng J.-F."/>
            <person name="Goodwin L."/>
            <person name="Pitluck S."/>
            <person name="Peters L."/>
            <person name="Ovchinnikova G."/>
            <person name="Teshima H."/>
            <person name="Detter J.C."/>
            <person name="Han C."/>
            <person name="Tapia R."/>
            <person name="Land M."/>
            <person name="Hauser L."/>
            <person name="Kyrpides N."/>
            <person name="Ivanova N."/>
            <person name="Pagani I."/>
            <person name="Anderson I."/>
            <person name="Woyke T."/>
        </authorList>
    </citation>
    <scope>NUCLEOTIDE SEQUENCE [LARGE SCALE GENOMIC DNA]</scope>
    <source>
        <strain evidence="14">DSM 18247 / JCM 13945 / KWC4</strain>
    </source>
</reference>
<evidence type="ECO:0000256" key="8">
    <source>
        <dbReference type="ARBA" id="ARBA00022982"/>
    </source>
</evidence>
<proteinExistence type="inferred from homology"/>
<dbReference type="OrthoDB" id="9776710at2"/>
<dbReference type="eggNOG" id="COG1294">
    <property type="taxonomic scope" value="Bacteria"/>
</dbReference>
<comment type="subcellular location">
    <subcellularLocation>
        <location evidence="1">Cell membrane</location>
        <topology evidence="1">Multi-pass membrane protein</topology>
    </subcellularLocation>
</comment>
<dbReference type="GO" id="GO:0009055">
    <property type="term" value="F:electron transfer activity"/>
    <property type="evidence" value="ECO:0007669"/>
    <property type="project" value="TreeGrafter"/>
</dbReference>
<evidence type="ECO:0000256" key="7">
    <source>
        <dbReference type="ARBA" id="ARBA00022723"/>
    </source>
</evidence>